<proteinExistence type="predicted"/>
<evidence type="ECO:0000259" key="1">
    <source>
        <dbReference type="PROSITE" id="PS50914"/>
    </source>
</evidence>
<dbReference type="Gene3D" id="3.10.350.10">
    <property type="entry name" value="LysM domain"/>
    <property type="match status" value="1"/>
</dbReference>
<dbReference type="EMBL" id="OX458333">
    <property type="protein sequence ID" value="CAI8801969.1"/>
    <property type="molecule type" value="Genomic_DNA"/>
</dbReference>
<evidence type="ECO:0000259" key="2">
    <source>
        <dbReference type="PROSITE" id="PS51782"/>
    </source>
</evidence>
<dbReference type="NCBIfam" id="NF008399">
    <property type="entry name" value="PRK11198.1"/>
    <property type="match status" value="1"/>
</dbReference>
<dbReference type="InterPro" id="IPR052196">
    <property type="entry name" value="Bact_Kbp"/>
</dbReference>
<evidence type="ECO:0000313" key="4">
    <source>
        <dbReference type="Proteomes" id="UP001162030"/>
    </source>
</evidence>
<dbReference type="PROSITE" id="PS50914">
    <property type="entry name" value="BON"/>
    <property type="match status" value="1"/>
</dbReference>
<dbReference type="InterPro" id="IPR036779">
    <property type="entry name" value="LysM_dom_sf"/>
</dbReference>
<dbReference type="SMART" id="SM00257">
    <property type="entry name" value="LysM"/>
    <property type="match status" value="1"/>
</dbReference>
<protein>
    <submittedName>
        <fullName evidence="3">BON domain-containing protein</fullName>
    </submittedName>
</protein>
<feature type="domain" description="BON" evidence="1">
    <location>
        <begin position="17"/>
        <end position="85"/>
    </location>
</feature>
<dbReference type="PANTHER" id="PTHR34700:SF8">
    <property type="entry name" value="POTASSIUM BINDING PROTEIN KBP"/>
    <property type="match status" value="1"/>
</dbReference>
<dbReference type="Pfam" id="PF04972">
    <property type="entry name" value="BON"/>
    <property type="match status" value="1"/>
</dbReference>
<organism evidence="3 4">
    <name type="scientific">Methylocaldum szegediense</name>
    <dbReference type="NCBI Taxonomy" id="73780"/>
    <lineage>
        <taxon>Bacteria</taxon>
        <taxon>Pseudomonadati</taxon>
        <taxon>Pseudomonadota</taxon>
        <taxon>Gammaproteobacteria</taxon>
        <taxon>Methylococcales</taxon>
        <taxon>Methylococcaceae</taxon>
        <taxon>Methylocaldum</taxon>
    </lineage>
</organism>
<dbReference type="Proteomes" id="UP001162030">
    <property type="component" value="Chromosome"/>
</dbReference>
<gene>
    <name evidence="3" type="ORF">MSZNOR_1608</name>
</gene>
<reference evidence="3 4" key="1">
    <citation type="submission" date="2023-03" db="EMBL/GenBank/DDBJ databases">
        <authorList>
            <person name="Pearce D."/>
        </authorList>
    </citation>
    <scope>NUCLEOTIDE SEQUENCE [LARGE SCALE GENOMIC DNA]</scope>
    <source>
        <strain evidence="3">Msz</strain>
    </source>
</reference>
<dbReference type="RefSeq" id="WP_026610789.1">
    <property type="nucleotide sequence ID" value="NZ_OX458333.1"/>
</dbReference>
<name>A0ABM9I038_9GAMM</name>
<feature type="domain" description="LysM" evidence="2">
    <location>
        <begin position="100"/>
        <end position="149"/>
    </location>
</feature>
<dbReference type="SUPFAM" id="SSF54106">
    <property type="entry name" value="LysM domain"/>
    <property type="match status" value="1"/>
</dbReference>
<dbReference type="Pfam" id="PF01476">
    <property type="entry name" value="LysM"/>
    <property type="match status" value="1"/>
</dbReference>
<sequence length="153" mass="17019">MGLFDFARDIGHRLFTEEGHAARKIEEHINQNNPGIKNLKVDFRDSVAYLSGEAESAEAVQKAALMAGNIKGVEAVKVEGVKLPAGVSSPETVETFGETQYYVIQPGDTLSKIAQRFYKDANKYSKIFEANREVIKDPDLIFPGQKIRIPIEH</sequence>
<evidence type="ECO:0000313" key="3">
    <source>
        <dbReference type="EMBL" id="CAI8801969.1"/>
    </source>
</evidence>
<dbReference type="PANTHER" id="PTHR34700">
    <property type="entry name" value="POTASSIUM BINDING PROTEIN KBP"/>
    <property type="match status" value="1"/>
</dbReference>
<dbReference type="CDD" id="cd00118">
    <property type="entry name" value="LysM"/>
    <property type="match status" value="1"/>
</dbReference>
<dbReference type="InterPro" id="IPR007055">
    <property type="entry name" value="BON_dom"/>
</dbReference>
<accession>A0ABM9I038</accession>
<dbReference type="PROSITE" id="PS51782">
    <property type="entry name" value="LYSM"/>
    <property type="match status" value="1"/>
</dbReference>
<dbReference type="InterPro" id="IPR018392">
    <property type="entry name" value="LysM"/>
</dbReference>
<keyword evidence="4" id="KW-1185">Reference proteome</keyword>